<comment type="catalytic activity">
    <reaction evidence="3">
        <text>2,5-dichlorocyclohexa-2,5-dien-1,4-diol + NAD(+) = 2,5-dichlorohydroquinone + NADH + H(+)</text>
        <dbReference type="Rhea" id="RHEA:15741"/>
        <dbReference type="ChEBI" id="CHEBI:15378"/>
        <dbReference type="ChEBI" id="CHEBI:27545"/>
        <dbReference type="ChEBI" id="CHEBI:28975"/>
        <dbReference type="ChEBI" id="CHEBI:57540"/>
        <dbReference type="ChEBI" id="CHEBI:57945"/>
    </reaction>
</comment>
<dbReference type="PRINTS" id="PR00081">
    <property type="entry name" value="GDHRDH"/>
</dbReference>
<accession>A0A0J7XGD9</accession>
<keyword evidence="2" id="KW-0560">Oxidoreductase</keyword>
<reference evidence="4 5" key="1">
    <citation type="journal article" date="2015" name="G3 (Bethesda)">
        <title>Insights into Ongoing Evolution of the Hexachlorocyclohexane Catabolic Pathway from Comparative Genomics of Ten Sphingomonadaceae Strains.</title>
        <authorList>
            <person name="Pearce S.L."/>
            <person name="Oakeshott J.G."/>
            <person name="Pandey G."/>
        </authorList>
    </citation>
    <scope>NUCLEOTIDE SEQUENCE [LARGE SCALE GENOMIC DNA]</scope>
    <source>
        <strain evidence="4 5">LL01</strain>
    </source>
</reference>
<evidence type="ECO:0000256" key="1">
    <source>
        <dbReference type="ARBA" id="ARBA00006484"/>
    </source>
</evidence>
<sequence>MSDLSGKTIIVTGGGSGIGRATVELLVASGANVAVADINDEAGEAVVAASGGKAAYFRCDIAQEEDVKALVAQTLAAFGGLDGAFNNAAIPQAGLPLAEVSLERFRQSMDINVTGTFLCMKYQILAMIERGTKGSIVNTASAAGVVGVPMHGEYVGAKHAVVGLTRVAAADYGKHGIRVNALVPGAVRTPMLQRAMDNDAGLEPYLNSIHPIGRFSEPHEQAQAAVWLLSDAASFVTGSCLAADGGFTAI</sequence>
<evidence type="ECO:0000313" key="5">
    <source>
        <dbReference type="Proteomes" id="UP000052232"/>
    </source>
</evidence>
<dbReference type="STRING" id="1420583.V473_11875"/>
<dbReference type="CDD" id="cd05233">
    <property type="entry name" value="SDR_c"/>
    <property type="match status" value="1"/>
</dbReference>
<dbReference type="PANTHER" id="PTHR24321">
    <property type="entry name" value="DEHYDROGENASES, SHORT CHAIN"/>
    <property type="match status" value="1"/>
</dbReference>
<gene>
    <name evidence="4" type="ORF">V473_11875</name>
</gene>
<dbReference type="Pfam" id="PF13561">
    <property type="entry name" value="adh_short_C2"/>
    <property type="match status" value="1"/>
</dbReference>
<dbReference type="AlphaFoldDB" id="A0A0J7XGD9"/>
<comment type="caution">
    <text evidence="4">The sequence shown here is derived from an EMBL/GenBank/DDBJ whole genome shotgun (WGS) entry which is preliminary data.</text>
</comment>
<dbReference type="SMR" id="A0A0J7XGD9"/>
<dbReference type="InterPro" id="IPR036291">
    <property type="entry name" value="NAD(P)-bd_dom_sf"/>
</dbReference>
<comment type="similarity">
    <text evidence="1">Belongs to the short-chain dehydrogenases/reductases (SDR) family.</text>
</comment>
<dbReference type="PANTHER" id="PTHR24321:SF8">
    <property type="entry name" value="ESTRADIOL 17-BETA-DEHYDROGENASE 8-RELATED"/>
    <property type="match status" value="1"/>
</dbReference>
<protein>
    <submittedName>
        <fullName evidence="4">Short-chain dehydrogenase</fullName>
    </submittedName>
</protein>
<dbReference type="SUPFAM" id="SSF51735">
    <property type="entry name" value="NAD(P)-binding Rossmann-fold domains"/>
    <property type="match status" value="1"/>
</dbReference>
<dbReference type="PROSITE" id="PS00061">
    <property type="entry name" value="ADH_SHORT"/>
    <property type="match status" value="1"/>
</dbReference>
<dbReference type="InterPro" id="IPR002347">
    <property type="entry name" value="SDR_fam"/>
</dbReference>
<dbReference type="PRINTS" id="PR00080">
    <property type="entry name" value="SDRFAMILY"/>
</dbReference>
<name>A0A0J7XGD9_9SPHN</name>
<dbReference type="GeneID" id="29272240"/>
<dbReference type="Proteomes" id="UP000052232">
    <property type="component" value="Unassembled WGS sequence"/>
</dbReference>
<dbReference type="InterPro" id="IPR020904">
    <property type="entry name" value="Sc_DH/Rdtase_CS"/>
</dbReference>
<dbReference type="FunFam" id="3.40.50.720:FF:000084">
    <property type="entry name" value="Short-chain dehydrogenase reductase"/>
    <property type="match status" value="1"/>
</dbReference>
<dbReference type="NCBIfam" id="NF005559">
    <property type="entry name" value="PRK07231.1"/>
    <property type="match status" value="1"/>
</dbReference>
<keyword evidence="5" id="KW-1185">Reference proteome</keyword>
<organism evidence="4 5">
    <name type="scientific">Sphingobium cupriresistens LL01</name>
    <dbReference type="NCBI Taxonomy" id="1420583"/>
    <lineage>
        <taxon>Bacteria</taxon>
        <taxon>Pseudomonadati</taxon>
        <taxon>Pseudomonadota</taxon>
        <taxon>Alphaproteobacteria</taxon>
        <taxon>Sphingomonadales</taxon>
        <taxon>Sphingomonadaceae</taxon>
        <taxon>Sphingobium</taxon>
    </lineage>
</organism>
<proteinExistence type="inferred from homology"/>
<dbReference type="GO" id="GO:0016491">
    <property type="term" value="F:oxidoreductase activity"/>
    <property type="evidence" value="ECO:0007669"/>
    <property type="project" value="UniProtKB-KW"/>
</dbReference>
<dbReference type="EMBL" id="JACT01000012">
    <property type="protein sequence ID" value="KMS50759.1"/>
    <property type="molecule type" value="Genomic_DNA"/>
</dbReference>
<evidence type="ECO:0000313" key="4">
    <source>
        <dbReference type="EMBL" id="KMS50759.1"/>
    </source>
</evidence>
<evidence type="ECO:0000256" key="2">
    <source>
        <dbReference type="ARBA" id="ARBA00023002"/>
    </source>
</evidence>
<dbReference type="Gene3D" id="3.40.50.720">
    <property type="entry name" value="NAD(P)-binding Rossmann-like Domain"/>
    <property type="match status" value="1"/>
</dbReference>
<evidence type="ECO:0000256" key="3">
    <source>
        <dbReference type="ARBA" id="ARBA00051383"/>
    </source>
</evidence>
<dbReference type="PATRIC" id="fig|1420583.3.peg.4672"/>
<dbReference type="RefSeq" id="WP_013039118.1">
    <property type="nucleotide sequence ID" value="NZ_KQ130443.1"/>
</dbReference>